<dbReference type="GO" id="GO:1990904">
    <property type="term" value="C:ribonucleoprotein complex"/>
    <property type="evidence" value="ECO:0007669"/>
    <property type="project" value="UniProtKB-KW"/>
</dbReference>
<dbReference type="AlphaFoldDB" id="B3QYD6"/>
<evidence type="ECO:0000256" key="4">
    <source>
        <dbReference type="ARBA" id="ARBA00035245"/>
    </source>
</evidence>
<dbReference type="STRING" id="517418.Ctha_1100"/>
<comment type="similarity">
    <text evidence="1 5 6">Belongs to the universal ribosomal protein uL5 family.</text>
</comment>
<keyword evidence="5" id="KW-0820">tRNA-binding</keyword>
<keyword evidence="5" id="KW-0699">rRNA-binding</keyword>
<comment type="subunit">
    <text evidence="5">Part of the 50S ribosomal subunit; part of the 5S rRNA/L5/L18/L25 subcomplex. Contacts the 5S rRNA and the P site tRNA. Forms a bridge to the 30S subunit in the 70S ribosome.</text>
</comment>
<dbReference type="HOGENOM" id="CLU_061015_2_1_10"/>
<dbReference type="SUPFAM" id="SSF55282">
    <property type="entry name" value="RL5-like"/>
    <property type="match status" value="1"/>
</dbReference>
<dbReference type="GO" id="GO:0006412">
    <property type="term" value="P:translation"/>
    <property type="evidence" value="ECO:0007669"/>
    <property type="project" value="UniProtKB-UniRule"/>
</dbReference>
<dbReference type="FunFam" id="3.30.1440.10:FF:000001">
    <property type="entry name" value="50S ribosomal protein L5"/>
    <property type="match status" value="1"/>
</dbReference>
<evidence type="ECO:0000256" key="2">
    <source>
        <dbReference type="ARBA" id="ARBA00022980"/>
    </source>
</evidence>
<dbReference type="InterPro" id="IPR022803">
    <property type="entry name" value="Ribosomal_uL5_dom_sf"/>
</dbReference>
<dbReference type="InterPro" id="IPR002132">
    <property type="entry name" value="Ribosomal_uL5"/>
</dbReference>
<keyword evidence="2 5" id="KW-0689">Ribosomal protein</keyword>
<accession>B3QYD6</accession>
<dbReference type="eggNOG" id="COG0094">
    <property type="taxonomic scope" value="Bacteria"/>
</dbReference>
<proteinExistence type="inferred from homology"/>
<dbReference type="PANTHER" id="PTHR11994">
    <property type="entry name" value="60S RIBOSOMAL PROTEIN L11-RELATED"/>
    <property type="match status" value="1"/>
</dbReference>
<organism evidence="9 10">
    <name type="scientific">Chloroherpeton thalassium (strain ATCC 35110 / GB-78)</name>
    <dbReference type="NCBI Taxonomy" id="517418"/>
    <lineage>
        <taxon>Bacteria</taxon>
        <taxon>Pseudomonadati</taxon>
        <taxon>Chlorobiota</taxon>
        <taxon>Chlorobiia</taxon>
        <taxon>Chlorobiales</taxon>
        <taxon>Chloroherpetonaceae</taxon>
        <taxon>Chloroherpeton</taxon>
    </lineage>
</organism>
<dbReference type="GO" id="GO:0000049">
    <property type="term" value="F:tRNA binding"/>
    <property type="evidence" value="ECO:0007669"/>
    <property type="project" value="UniProtKB-UniRule"/>
</dbReference>
<evidence type="ECO:0000256" key="3">
    <source>
        <dbReference type="ARBA" id="ARBA00023274"/>
    </source>
</evidence>
<feature type="domain" description="Large ribosomal subunit protein uL5 N-terminal" evidence="7">
    <location>
        <begin position="43"/>
        <end position="99"/>
    </location>
</feature>
<dbReference type="Gene3D" id="3.30.1440.10">
    <property type="match status" value="1"/>
</dbReference>
<dbReference type="HAMAP" id="MF_01333_B">
    <property type="entry name" value="Ribosomal_uL5_B"/>
    <property type="match status" value="1"/>
</dbReference>
<evidence type="ECO:0000313" key="9">
    <source>
        <dbReference type="EMBL" id="ACF13564.1"/>
    </source>
</evidence>
<dbReference type="GO" id="GO:0003735">
    <property type="term" value="F:structural constituent of ribosome"/>
    <property type="evidence" value="ECO:0007669"/>
    <property type="project" value="InterPro"/>
</dbReference>
<sequence>MAKKQENKAKEEVLNLPVPKSRISEKYQKEVLPKLRQQFKYSNVMMVPSLKKISINIGVGAAAQDPKLLDNAVKELIAITGQKPEIRKAKKAISNFKLRAGQPIGCRVTLRKNRMYEFFDRLVALAIPRIRDFRGVSDSSFDGRGNYTLGIREQIIFPEIDIDKVPKITGMDITFVTSAKTDEEAYALLKELGMPFKKKD</sequence>
<dbReference type="InterPro" id="IPR020930">
    <property type="entry name" value="Ribosomal_uL5_bac-type"/>
</dbReference>
<keyword evidence="3 5" id="KW-0687">Ribonucleoprotein</keyword>
<dbReference type="Pfam" id="PF00281">
    <property type="entry name" value="Ribosomal_L5"/>
    <property type="match status" value="1"/>
</dbReference>
<dbReference type="GO" id="GO:0019843">
    <property type="term" value="F:rRNA binding"/>
    <property type="evidence" value="ECO:0007669"/>
    <property type="project" value="UniProtKB-UniRule"/>
</dbReference>
<keyword evidence="10" id="KW-1185">Reference proteome</keyword>
<protein>
    <recommendedName>
        <fullName evidence="4 5">Large ribosomal subunit protein uL5</fullName>
    </recommendedName>
</protein>
<evidence type="ECO:0000313" key="10">
    <source>
        <dbReference type="Proteomes" id="UP000001208"/>
    </source>
</evidence>
<keyword evidence="5" id="KW-0694">RNA-binding</keyword>
<dbReference type="EMBL" id="CP001100">
    <property type="protein sequence ID" value="ACF13564.1"/>
    <property type="molecule type" value="Genomic_DNA"/>
</dbReference>
<dbReference type="Proteomes" id="UP000001208">
    <property type="component" value="Chromosome"/>
</dbReference>
<comment type="function">
    <text evidence="5">This is 1 of the proteins that bind and probably mediate the attachment of the 5S RNA into the large ribosomal subunit, where it forms part of the central protuberance. In the 70S ribosome it contacts protein S13 of the 30S subunit (bridge B1b), connecting the 2 subunits; this bridge is implicated in subunit movement. Contacts the P site tRNA; the 5S rRNA and some of its associated proteins might help stabilize positioning of ribosome-bound tRNAs.</text>
</comment>
<dbReference type="OrthoDB" id="9806626at2"/>
<gene>
    <name evidence="5" type="primary">rplE</name>
    <name evidence="9" type="ordered locus">Ctha_1100</name>
</gene>
<evidence type="ECO:0000256" key="5">
    <source>
        <dbReference type="HAMAP-Rule" id="MF_01333"/>
    </source>
</evidence>
<evidence type="ECO:0000259" key="8">
    <source>
        <dbReference type="Pfam" id="PF00673"/>
    </source>
</evidence>
<dbReference type="RefSeq" id="WP_012499648.1">
    <property type="nucleotide sequence ID" value="NC_011026.1"/>
</dbReference>
<dbReference type="InterPro" id="IPR031310">
    <property type="entry name" value="Ribosomal_uL5_N"/>
</dbReference>
<dbReference type="PIRSF" id="PIRSF002161">
    <property type="entry name" value="Ribosomal_L5"/>
    <property type="match status" value="1"/>
</dbReference>
<feature type="domain" description="Large ribosomal subunit protein uL5 C-terminal" evidence="8">
    <location>
        <begin position="103"/>
        <end position="196"/>
    </location>
</feature>
<evidence type="ECO:0000259" key="7">
    <source>
        <dbReference type="Pfam" id="PF00281"/>
    </source>
</evidence>
<reference evidence="9 10" key="1">
    <citation type="submission" date="2008-06" db="EMBL/GenBank/DDBJ databases">
        <title>Complete sequence of Chloroherpeton thalassium ATCC 35110.</title>
        <authorList>
            <consortium name="US DOE Joint Genome Institute"/>
            <person name="Lucas S."/>
            <person name="Copeland A."/>
            <person name="Lapidus A."/>
            <person name="Glavina del Rio T."/>
            <person name="Dalin E."/>
            <person name="Tice H."/>
            <person name="Bruce D."/>
            <person name="Goodwin L."/>
            <person name="Pitluck S."/>
            <person name="Schmutz J."/>
            <person name="Larimer F."/>
            <person name="Land M."/>
            <person name="Hauser L."/>
            <person name="Kyrpides N."/>
            <person name="Mikhailova N."/>
            <person name="Liu Z."/>
            <person name="Li T."/>
            <person name="Zhao F."/>
            <person name="Overmann J."/>
            <person name="Bryant D.A."/>
            <person name="Richardson P."/>
        </authorList>
    </citation>
    <scope>NUCLEOTIDE SEQUENCE [LARGE SCALE GENOMIC DNA]</scope>
    <source>
        <strain evidence="10">ATCC 35110 / GB-78</strain>
    </source>
</reference>
<dbReference type="Pfam" id="PF00673">
    <property type="entry name" value="Ribosomal_L5_C"/>
    <property type="match status" value="1"/>
</dbReference>
<dbReference type="InterPro" id="IPR031309">
    <property type="entry name" value="Ribosomal_uL5_C"/>
</dbReference>
<dbReference type="NCBIfam" id="NF000585">
    <property type="entry name" value="PRK00010.1"/>
    <property type="match status" value="1"/>
</dbReference>
<name>B3QYD6_CHLT3</name>
<evidence type="ECO:0000256" key="6">
    <source>
        <dbReference type="RuleBase" id="RU003930"/>
    </source>
</evidence>
<dbReference type="GO" id="GO:0005840">
    <property type="term" value="C:ribosome"/>
    <property type="evidence" value="ECO:0007669"/>
    <property type="project" value="UniProtKB-KW"/>
</dbReference>
<evidence type="ECO:0000256" key="1">
    <source>
        <dbReference type="ARBA" id="ARBA00008553"/>
    </source>
</evidence>
<dbReference type="KEGG" id="cts:Ctha_1100"/>